<gene>
    <name evidence="8" type="ORF">TRIADDRAFT_57482</name>
</gene>
<dbReference type="KEGG" id="tad:TRIADDRAFT_57482"/>
<dbReference type="HOGENOM" id="CLU_018415_4_1_1"/>
<dbReference type="InterPro" id="IPR051843">
    <property type="entry name" value="CPA1_transporter"/>
</dbReference>
<evidence type="ECO:0000256" key="5">
    <source>
        <dbReference type="ARBA" id="ARBA00023136"/>
    </source>
</evidence>
<accession>B3RZJ8</accession>
<feature type="transmembrane region" description="Helical" evidence="6">
    <location>
        <begin position="54"/>
        <end position="75"/>
    </location>
</feature>
<sequence>MAEINDNKNYSGSISSNRICSPPSGKLARILTRILQVAIAYGLLWSILGKEALPGGNIFSLFVVITASALGGFIVAKLKGPALLGMLVVGFTLRNAPTINVAKSIDPKWSGTLRAMALAVILTRAGLGLDWKALIHQKFTVLRVAFLPCICETVVDAIVARYVMDLPWLWGIMLGFVMAAVSPAVVIPTLLSLQERGYGVNKGIPTLVIAAASIDDVFAISGFGVFLGIAFSTGDIIFNIFRGPVEILVGIAFGVVAGIVCWFFPNNDEDGVSRNRFVLLLSLNNLFIFGSRAVEFSGAGALAALVCSFVAAMQWRTTKETVEHSIDILWQLFQPILFGLIGAEVDINFLTGSIIGGSFAVLSAGLAIRVVVTYIGVSHNDLAWKEKLFVAIAWLPKATVQAAIGSIALDTARLRGNDPDDLRRGNVILTIAVLSILITAPLGAALIVLMGPKLLHHTPVAIDSSSSETNSHRSKNIYWNWSALRPEHLTV</sequence>
<dbReference type="GO" id="GO:0016020">
    <property type="term" value="C:membrane"/>
    <property type="evidence" value="ECO:0007669"/>
    <property type="project" value="UniProtKB-SubCell"/>
</dbReference>
<proteinExistence type="inferred from homology"/>
<dbReference type="GO" id="GO:0098662">
    <property type="term" value="P:inorganic cation transmembrane transport"/>
    <property type="evidence" value="ECO:0000318"/>
    <property type="project" value="GO_Central"/>
</dbReference>
<evidence type="ECO:0000256" key="2">
    <source>
        <dbReference type="ARBA" id="ARBA00007367"/>
    </source>
</evidence>
<dbReference type="PhylomeDB" id="B3RZJ8"/>
<evidence type="ECO:0000259" key="7">
    <source>
        <dbReference type="Pfam" id="PF00999"/>
    </source>
</evidence>
<feature type="transmembrane region" description="Helical" evidence="6">
    <location>
        <begin position="353"/>
        <end position="376"/>
    </location>
</feature>
<dbReference type="CTD" id="6754955"/>
<dbReference type="PANTHER" id="PTHR31102">
    <property type="match status" value="1"/>
</dbReference>
<dbReference type="Pfam" id="PF00999">
    <property type="entry name" value="Na_H_Exchanger"/>
    <property type="match status" value="1"/>
</dbReference>
<keyword evidence="3 6" id="KW-0812">Transmembrane</keyword>
<keyword evidence="4 6" id="KW-1133">Transmembrane helix</keyword>
<dbReference type="EMBL" id="DS985246">
    <property type="protein sequence ID" value="EDV24216.1"/>
    <property type="molecule type" value="Genomic_DNA"/>
</dbReference>
<dbReference type="Proteomes" id="UP000009022">
    <property type="component" value="Unassembled WGS sequence"/>
</dbReference>
<dbReference type="RefSeq" id="XP_002113742.1">
    <property type="nucleotide sequence ID" value="XM_002113706.1"/>
</dbReference>
<comment type="subcellular location">
    <subcellularLocation>
        <location evidence="1">Membrane</location>
        <topology evidence="1">Multi-pass membrane protein</topology>
    </subcellularLocation>
</comment>
<dbReference type="PANTHER" id="PTHR31102:SF1">
    <property type="entry name" value="CATION_H+ EXCHANGER DOMAIN-CONTAINING PROTEIN"/>
    <property type="match status" value="1"/>
</dbReference>
<name>B3RZJ8_TRIAD</name>
<dbReference type="AlphaFoldDB" id="B3RZJ8"/>
<protein>
    <recommendedName>
        <fullName evidence="7">Cation/H+ exchanger transmembrane domain-containing protein</fullName>
    </recommendedName>
</protein>
<dbReference type="InterPro" id="IPR006153">
    <property type="entry name" value="Cation/H_exchanger_TM"/>
</dbReference>
<feature type="transmembrane region" description="Helical" evidence="6">
    <location>
        <begin position="247"/>
        <end position="265"/>
    </location>
</feature>
<evidence type="ECO:0000256" key="3">
    <source>
        <dbReference type="ARBA" id="ARBA00022692"/>
    </source>
</evidence>
<dbReference type="OrthoDB" id="423807at2759"/>
<dbReference type="STRING" id="10228.B3RZJ8"/>
<dbReference type="GO" id="GO:0015297">
    <property type="term" value="F:antiporter activity"/>
    <property type="evidence" value="ECO:0007669"/>
    <property type="project" value="InterPro"/>
</dbReference>
<feature type="transmembrane region" description="Helical" evidence="6">
    <location>
        <begin position="30"/>
        <end position="48"/>
    </location>
</feature>
<dbReference type="OMA" id="WAIPTFA"/>
<evidence type="ECO:0000313" key="8">
    <source>
        <dbReference type="EMBL" id="EDV24216.1"/>
    </source>
</evidence>
<reference evidence="8 9" key="1">
    <citation type="journal article" date="2008" name="Nature">
        <title>The Trichoplax genome and the nature of placozoans.</title>
        <authorList>
            <person name="Srivastava M."/>
            <person name="Begovic E."/>
            <person name="Chapman J."/>
            <person name="Putnam N.H."/>
            <person name="Hellsten U."/>
            <person name="Kawashima T."/>
            <person name="Kuo A."/>
            <person name="Mitros T."/>
            <person name="Salamov A."/>
            <person name="Carpenter M.L."/>
            <person name="Signorovitch A.Y."/>
            <person name="Moreno M.A."/>
            <person name="Kamm K."/>
            <person name="Grimwood J."/>
            <person name="Schmutz J."/>
            <person name="Shapiro H."/>
            <person name="Grigoriev I.V."/>
            <person name="Buss L.W."/>
            <person name="Schierwater B."/>
            <person name="Dellaporta S.L."/>
            <person name="Rokhsar D.S."/>
        </authorList>
    </citation>
    <scope>NUCLEOTIDE SEQUENCE [LARGE SCALE GENOMIC DNA]</scope>
    <source>
        <strain evidence="8 9">Grell-BS-1999</strain>
    </source>
</reference>
<keyword evidence="9" id="KW-1185">Reference proteome</keyword>
<feature type="transmembrane region" description="Helical" evidence="6">
    <location>
        <begin position="428"/>
        <end position="449"/>
    </location>
</feature>
<dbReference type="InterPro" id="IPR038770">
    <property type="entry name" value="Na+/solute_symporter_sf"/>
</dbReference>
<feature type="transmembrane region" description="Helical" evidence="6">
    <location>
        <begin position="328"/>
        <end position="347"/>
    </location>
</feature>
<dbReference type="Gene3D" id="1.20.1530.20">
    <property type="match status" value="1"/>
</dbReference>
<feature type="transmembrane region" description="Helical" evidence="6">
    <location>
        <begin position="168"/>
        <end position="191"/>
    </location>
</feature>
<evidence type="ECO:0000313" key="9">
    <source>
        <dbReference type="Proteomes" id="UP000009022"/>
    </source>
</evidence>
<evidence type="ECO:0000256" key="4">
    <source>
        <dbReference type="ARBA" id="ARBA00022989"/>
    </source>
</evidence>
<comment type="similarity">
    <text evidence="2">Belongs to the monovalent cation:proton antiporter 1 (CPA1) transporter (TC 2.A.36) family.</text>
</comment>
<dbReference type="GO" id="GO:1902600">
    <property type="term" value="P:proton transmembrane transport"/>
    <property type="evidence" value="ECO:0007669"/>
    <property type="project" value="InterPro"/>
</dbReference>
<dbReference type="GeneID" id="6754955"/>
<keyword evidence="5 6" id="KW-0472">Membrane</keyword>
<organism evidence="8 9">
    <name type="scientific">Trichoplax adhaerens</name>
    <name type="common">Trichoplax reptans</name>
    <dbReference type="NCBI Taxonomy" id="10228"/>
    <lineage>
        <taxon>Eukaryota</taxon>
        <taxon>Metazoa</taxon>
        <taxon>Placozoa</taxon>
        <taxon>Uniplacotomia</taxon>
        <taxon>Trichoplacea</taxon>
        <taxon>Trichoplacidae</taxon>
        <taxon>Trichoplax</taxon>
    </lineage>
</organism>
<feature type="transmembrane region" description="Helical" evidence="6">
    <location>
        <begin position="300"/>
        <end position="316"/>
    </location>
</feature>
<dbReference type="InParanoid" id="B3RZJ8"/>
<evidence type="ECO:0000256" key="6">
    <source>
        <dbReference type="SAM" id="Phobius"/>
    </source>
</evidence>
<evidence type="ECO:0000256" key="1">
    <source>
        <dbReference type="ARBA" id="ARBA00004141"/>
    </source>
</evidence>
<feature type="domain" description="Cation/H+ exchanger transmembrane" evidence="7">
    <location>
        <begin position="67"/>
        <end position="441"/>
    </location>
</feature>
<feature type="transmembrane region" description="Helical" evidence="6">
    <location>
        <begin position="388"/>
        <end position="408"/>
    </location>
</feature>
<dbReference type="eggNOG" id="KOG3826">
    <property type="taxonomic scope" value="Eukaryota"/>
</dbReference>